<evidence type="ECO:0000256" key="2">
    <source>
        <dbReference type="ARBA" id="ARBA00022448"/>
    </source>
</evidence>
<name>A0ABR7WLK9_9SPHI</name>
<dbReference type="Pfam" id="PF07715">
    <property type="entry name" value="Plug"/>
    <property type="match status" value="1"/>
</dbReference>
<dbReference type="Proteomes" id="UP000606600">
    <property type="component" value="Unassembled WGS sequence"/>
</dbReference>
<evidence type="ECO:0000256" key="6">
    <source>
        <dbReference type="ARBA" id="ARBA00023237"/>
    </source>
</evidence>
<dbReference type="InterPro" id="IPR039426">
    <property type="entry name" value="TonB-dep_rcpt-like"/>
</dbReference>
<dbReference type="Gene3D" id="3.55.50.30">
    <property type="match status" value="1"/>
</dbReference>
<organism evidence="9 10">
    <name type="scientific">Mucilaginibacter pankratovii</name>
    <dbReference type="NCBI Taxonomy" id="2772110"/>
    <lineage>
        <taxon>Bacteria</taxon>
        <taxon>Pseudomonadati</taxon>
        <taxon>Bacteroidota</taxon>
        <taxon>Sphingobacteriia</taxon>
        <taxon>Sphingobacteriales</taxon>
        <taxon>Sphingobacteriaceae</taxon>
        <taxon>Mucilaginibacter</taxon>
    </lineage>
</organism>
<evidence type="ECO:0000259" key="8">
    <source>
        <dbReference type="Pfam" id="PF07715"/>
    </source>
</evidence>
<evidence type="ECO:0000256" key="5">
    <source>
        <dbReference type="ARBA" id="ARBA00023136"/>
    </source>
</evidence>
<dbReference type="InterPro" id="IPR037066">
    <property type="entry name" value="Plug_dom_sf"/>
</dbReference>
<dbReference type="EMBL" id="JACWMY010000002">
    <property type="protein sequence ID" value="MBD1363204.1"/>
    <property type="molecule type" value="Genomic_DNA"/>
</dbReference>
<dbReference type="SUPFAM" id="SSF49464">
    <property type="entry name" value="Carboxypeptidase regulatory domain-like"/>
    <property type="match status" value="1"/>
</dbReference>
<comment type="subcellular location">
    <subcellularLocation>
        <location evidence="1 7">Cell outer membrane</location>
        <topology evidence="1 7">Multi-pass membrane protein</topology>
    </subcellularLocation>
</comment>
<dbReference type="PROSITE" id="PS52016">
    <property type="entry name" value="TONB_DEPENDENT_REC_3"/>
    <property type="match status" value="1"/>
</dbReference>
<evidence type="ECO:0000313" key="10">
    <source>
        <dbReference type="Proteomes" id="UP000606600"/>
    </source>
</evidence>
<dbReference type="Gene3D" id="2.40.170.20">
    <property type="entry name" value="TonB-dependent receptor, beta-barrel domain"/>
    <property type="match status" value="1"/>
</dbReference>
<dbReference type="InterPro" id="IPR036942">
    <property type="entry name" value="Beta-barrel_TonB_sf"/>
</dbReference>
<dbReference type="RefSeq" id="WP_191187868.1">
    <property type="nucleotide sequence ID" value="NZ_JACWMY010000002.1"/>
</dbReference>
<keyword evidence="4 7" id="KW-0812">Transmembrane</keyword>
<dbReference type="NCBIfam" id="TIGR04057">
    <property type="entry name" value="SusC_RagA_signa"/>
    <property type="match status" value="1"/>
</dbReference>
<protein>
    <submittedName>
        <fullName evidence="9">SusC/RagA family TonB-linked outer membrane protein</fullName>
    </submittedName>
</protein>
<evidence type="ECO:0000256" key="7">
    <source>
        <dbReference type="PROSITE-ProRule" id="PRU01360"/>
    </source>
</evidence>
<evidence type="ECO:0000313" key="9">
    <source>
        <dbReference type="EMBL" id="MBD1363204.1"/>
    </source>
</evidence>
<accession>A0ABR7WLK9</accession>
<comment type="caution">
    <text evidence="9">The sequence shown here is derived from an EMBL/GenBank/DDBJ whole genome shotgun (WGS) entry which is preliminary data.</text>
</comment>
<keyword evidence="5 7" id="KW-0472">Membrane</keyword>
<evidence type="ECO:0000256" key="1">
    <source>
        <dbReference type="ARBA" id="ARBA00004571"/>
    </source>
</evidence>
<dbReference type="InterPro" id="IPR023997">
    <property type="entry name" value="TonB-dep_OMP_SusC/RagA_CS"/>
</dbReference>
<dbReference type="SUPFAM" id="SSF56935">
    <property type="entry name" value="Porins"/>
    <property type="match status" value="1"/>
</dbReference>
<dbReference type="InterPro" id="IPR012910">
    <property type="entry name" value="Plug_dom"/>
</dbReference>
<dbReference type="InterPro" id="IPR008969">
    <property type="entry name" value="CarboxyPept-like_regulatory"/>
</dbReference>
<keyword evidence="3 7" id="KW-1134">Transmembrane beta strand</keyword>
<proteinExistence type="inferred from homology"/>
<feature type="domain" description="TonB-dependent receptor plug" evidence="8">
    <location>
        <begin position="215"/>
        <end position="340"/>
    </location>
</feature>
<sequence>MQKKLPDPHFISKMLLRMLGAVFLVICTGAYAQSSPQKLYTFNWQKVPVEKVFKQIEDATKVHFSYNPADVDLSQKISLKVTDKQLVEIMEALAAQIPVKYKISGETVLIQAVKTNKGAAVFTLRGKVLDPDKMALPGVTVTNTKTDKIAVTNTAGEFSIEANNGDVVTFKMLGFEPSSLIANEQTNGIVVNLALSSTELKTVVVTALGIKREQRALGYALSEVDGNDLKKARETNVINSLAGKVPGLIINSTAGGPAGSSRVIIRGNTTITGNNQPLYVVDGVPIDNSNYGQVGGGKYSGGQDFGDAISAINPDDVDKISVLKGPAAAALYGSRAGNGVILITTKRGGNRKELGIEFNSTSSIENQLTTLDGNQFIYGQGSAEQLVIDAAQAKNTLFNNFGPRLDPSLNVIGFDGVYRPFALVKDNIKDFFRTGSTFTNTVAFSNSTDKTSFRLSISDLRNRDIVPGSNIRRNTFNFNGTSKFGSKVTLEARVMYMNEDVVNRPSLADDPGNIGNNFIGLANNVDQSYFKTGYKDAEGNYVEWGGGQYRLDPYWVINEMKNQTKKNRMIGGLQGNYTITSWLSLQGRASTDFTYFDYSKFSPRSTPGSLTGRLETTNQKVQTTEADMLLTAQKQLTPSFNLSGRLGASISHTFNPGYTGNYINMVATDVISSNSFSDKTILDVSPRGRETRSVYGLLSAGYKSILYVDATLRRDAVSTLPSSNNTYTYPSLTGSFIFTDAFKIDKSILSFGKLRASVAEVGSDTDPYQLNLVYALSPQNFNGTPIGGIGSTILPPLGLKPTRTRSYEFGTELKFFTDRIGLDVTYYTSKSRDQINVVNIPLSTGFAQQLINAGVISNKGVEVQLNTKPIVLKDFNWDLNVNFARNINNVESLADGVPYLTLSDARWLGTSVVARPNTAYGAILGYGAQVDKDGNAILDPVTLAPLQTTDRQVLGKGTWSWTGGISSSFYYKNLGLSFIVDIKQGASLFSMTNLFNVIRGSSLTTLPGRAEWIKSEEDRQTAGQSIEQWTAAGNVRGYVPQGVVQTGTDGSGNPVYTKNTKALDPAVYWANYYSDGNGVATPFIYDASYVKMREITLSYHVPSAISSKWGIKNMTVALVSRNPFIIHKNVPNVDPDSNYNNGNGQGLEYGSLPSRKSWGFNLNVKF</sequence>
<dbReference type="Gene3D" id="2.170.130.10">
    <property type="entry name" value="TonB-dependent receptor, plug domain"/>
    <property type="match status" value="1"/>
</dbReference>
<keyword evidence="10" id="KW-1185">Reference proteome</keyword>
<evidence type="ECO:0000256" key="3">
    <source>
        <dbReference type="ARBA" id="ARBA00022452"/>
    </source>
</evidence>
<comment type="similarity">
    <text evidence="7">Belongs to the TonB-dependent receptor family.</text>
</comment>
<dbReference type="InterPro" id="IPR023996">
    <property type="entry name" value="TonB-dep_OMP_SusC/RagA"/>
</dbReference>
<dbReference type="NCBIfam" id="TIGR04056">
    <property type="entry name" value="OMP_RagA_SusC"/>
    <property type="match status" value="1"/>
</dbReference>
<dbReference type="Pfam" id="PF13715">
    <property type="entry name" value="CarbopepD_reg_2"/>
    <property type="match status" value="1"/>
</dbReference>
<evidence type="ECO:0000256" key="4">
    <source>
        <dbReference type="ARBA" id="ARBA00022692"/>
    </source>
</evidence>
<keyword evidence="2 7" id="KW-0813">Transport</keyword>
<keyword evidence="6 7" id="KW-0998">Cell outer membrane</keyword>
<reference evidence="9 10" key="1">
    <citation type="submission" date="2020-09" db="EMBL/GenBank/DDBJ databases">
        <title>Novel species of Mucilaginibacter isolated from a glacier on the Tibetan Plateau.</title>
        <authorList>
            <person name="Liu Q."/>
            <person name="Xin Y.-H."/>
        </authorList>
    </citation>
    <scope>NUCLEOTIDE SEQUENCE [LARGE SCALE GENOMIC DNA]</scope>
    <source>
        <strain evidence="9 10">ZT4R22</strain>
    </source>
</reference>
<gene>
    <name evidence="9" type="ORF">IDJ77_05210</name>
</gene>